<name>A0A644SKS8_9ZZZZ</name>
<evidence type="ECO:0000256" key="1">
    <source>
        <dbReference type="ARBA" id="ARBA00022801"/>
    </source>
</evidence>
<dbReference type="InterPro" id="IPR003305">
    <property type="entry name" value="CenC_carb-bd"/>
</dbReference>
<dbReference type="Pfam" id="PF02018">
    <property type="entry name" value="CBM_4_9"/>
    <property type="match status" value="1"/>
</dbReference>
<accession>A0A644SKS8</accession>
<keyword evidence="1" id="KW-0378">Hydrolase</keyword>
<dbReference type="SUPFAM" id="SSF49785">
    <property type="entry name" value="Galactose-binding domain-like"/>
    <property type="match status" value="1"/>
</dbReference>
<reference evidence="3" key="1">
    <citation type="submission" date="2019-08" db="EMBL/GenBank/DDBJ databases">
        <authorList>
            <person name="Kucharzyk K."/>
            <person name="Murdoch R.W."/>
            <person name="Higgins S."/>
            <person name="Loffler F."/>
        </authorList>
    </citation>
    <scope>NUCLEOTIDE SEQUENCE</scope>
</reference>
<comment type="caution">
    <text evidence="3">The sequence shown here is derived from an EMBL/GenBank/DDBJ whole genome shotgun (WGS) entry which is preliminary data.</text>
</comment>
<evidence type="ECO:0000259" key="2">
    <source>
        <dbReference type="Pfam" id="PF02018"/>
    </source>
</evidence>
<dbReference type="GO" id="GO:0016798">
    <property type="term" value="F:hydrolase activity, acting on glycosyl bonds"/>
    <property type="evidence" value="ECO:0007669"/>
    <property type="project" value="InterPro"/>
</dbReference>
<organism evidence="3">
    <name type="scientific">bioreactor metagenome</name>
    <dbReference type="NCBI Taxonomy" id="1076179"/>
    <lineage>
        <taxon>unclassified sequences</taxon>
        <taxon>metagenomes</taxon>
        <taxon>ecological metagenomes</taxon>
    </lineage>
</organism>
<evidence type="ECO:0000313" key="3">
    <source>
        <dbReference type="EMBL" id="MPL55258.1"/>
    </source>
</evidence>
<dbReference type="InterPro" id="IPR008979">
    <property type="entry name" value="Galactose-bd-like_sf"/>
</dbReference>
<dbReference type="Gene3D" id="2.60.120.260">
    <property type="entry name" value="Galactose-binding domain-like"/>
    <property type="match status" value="2"/>
</dbReference>
<sequence length="365" mass="41093">MPLSQFQSMYRTHKTSLKTEIIMKKFSLILAFLSFSTIFGQKNLIKNGSFESDAMSWRGENVLTINPYVKKTGTKSGNIYEYTSPSWKGIDQEFIIPKNTPAIEISAWVKADAVEKGKNNWNKAVIVLEMAGKNQNIVELESTTNWQLVKKIIPTENSRSGRLMIALSECTGSFLFDDIKIIPISKEDYEKIVDEDIKKKEAISLQNTPKPSQNTITATFNNGNFENGKTSWRGNFSINNDLKKEGNSAAKIISETKNWEGIDQEFNVPSNAKSITISGWLKSEKIIQGKNPWNNGLLNVEFTSDGKNKTAQDESIAFVTGSTDWQFYSKTFTLPQNTQRTRIMIAIGFATGILYADDIQVKFNP</sequence>
<protein>
    <recommendedName>
        <fullName evidence="2">CBM-cenC domain-containing protein</fullName>
    </recommendedName>
</protein>
<dbReference type="EMBL" id="VSSQ01000001">
    <property type="protein sequence ID" value="MPL55258.1"/>
    <property type="molecule type" value="Genomic_DNA"/>
</dbReference>
<gene>
    <name evidence="3" type="ORF">SDC9_00728</name>
</gene>
<feature type="domain" description="CBM-cenC" evidence="2">
    <location>
        <begin position="219"/>
        <end position="347"/>
    </location>
</feature>
<dbReference type="AlphaFoldDB" id="A0A644SKS8"/>
<proteinExistence type="predicted"/>